<dbReference type="CDD" id="cd09124">
    <property type="entry name" value="PLDc_like_TrmB_middle"/>
    <property type="match status" value="1"/>
</dbReference>
<sequence length="282" mass="32474">MEEEIYRSLQKLGFSAYECKAYIGLLKHSPITGYEISKRTGVPRSMIYEVLGKLLDKGAVHTVPSDPVTYAPLPARELIHRTRSEFEQSFQYLETKLTALEGEREVDVIHRIHSDTHVIAEMNSMIKQAEDELWFSIWENEFSYIQDEALIRQEQKLPIYAIVFGPDQMRLGFTTHHNYMSPQVAEERMEGRLTIIARDNKEVLIANFSPGSTAWAIKTEDPALVLVAMEYIRHDMMFSELVKEVGSDKVEALWRGHKDLYHVVTGKWAGNQTEDLKNEHSS</sequence>
<evidence type="ECO:0000313" key="3">
    <source>
        <dbReference type="Proteomes" id="UP001597540"/>
    </source>
</evidence>
<dbReference type="Proteomes" id="UP001597540">
    <property type="component" value="Unassembled WGS sequence"/>
</dbReference>
<dbReference type="EMBL" id="JBHUMJ010000002">
    <property type="protein sequence ID" value="MFD2700385.1"/>
    <property type="molecule type" value="Genomic_DNA"/>
</dbReference>
<name>A0ABW5SP49_9BACL</name>
<organism evidence="2 3">
    <name type="scientific">Paenibacillus shunpengii</name>
    <dbReference type="NCBI Taxonomy" id="2054424"/>
    <lineage>
        <taxon>Bacteria</taxon>
        <taxon>Bacillati</taxon>
        <taxon>Bacillota</taxon>
        <taxon>Bacilli</taxon>
        <taxon>Bacillales</taxon>
        <taxon>Paenibacillaceae</taxon>
        <taxon>Paenibacillus</taxon>
    </lineage>
</organism>
<protein>
    <submittedName>
        <fullName evidence="2">TrmB family transcriptional regulator</fullName>
    </submittedName>
</protein>
<dbReference type="Pfam" id="PF01978">
    <property type="entry name" value="TrmB"/>
    <property type="match status" value="1"/>
</dbReference>
<dbReference type="SUPFAM" id="SSF46785">
    <property type="entry name" value="Winged helix' DNA-binding domain"/>
    <property type="match status" value="1"/>
</dbReference>
<dbReference type="InterPro" id="IPR036388">
    <property type="entry name" value="WH-like_DNA-bd_sf"/>
</dbReference>
<gene>
    <name evidence="2" type="ORF">ACFSVM_07870</name>
</gene>
<dbReference type="RefSeq" id="WP_379261253.1">
    <property type="nucleotide sequence ID" value="NZ_JBHUMJ010000002.1"/>
</dbReference>
<reference evidence="3" key="1">
    <citation type="journal article" date="2019" name="Int. J. Syst. Evol. Microbiol.">
        <title>The Global Catalogue of Microorganisms (GCM) 10K type strain sequencing project: providing services to taxonomists for standard genome sequencing and annotation.</title>
        <authorList>
            <consortium name="The Broad Institute Genomics Platform"/>
            <consortium name="The Broad Institute Genome Sequencing Center for Infectious Disease"/>
            <person name="Wu L."/>
            <person name="Ma J."/>
        </authorList>
    </citation>
    <scope>NUCLEOTIDE SEQUENCE [LARGE SCALE GENOMIC DNA]</scope>
    <source>
        <strain evidence="3">KCTC 33849</strain>
    </source>
</reference>
<accession>A0ABW5SP49</accession>
<evidence type="ECO:0000313" key="2">
    <source>
        <dbReference type="EMBL" id="MFD2700385.1"/>
    </source>
</evidence>
<evidence type="ECO:0000259" key="1">
    <source>
        <dbReference type="Pfam" id="PF01978"/>
    </source>
</evidence>
<dbReference type="InterPro" id="IPR036390">
    <property type="entry name" value="WH_DNA-bd_sf"/>
</dbReference>
<feature type="domain" description="Transcription regulator TrmB N-terminal" evidence="1">
    <location>
        <begin position="9"/>
        <end position="75"/>
    </location>
</feature>
<dbReference type="Gene3D" id="1.10.10.10">
    <property type="entry name" value="Winged helix-like DNA-binding domain superfamily/Winged helix DNA-binding domain"/>
    <property type="match status" value="1"/>
</dbReference>
<comment type="caution">
    <text evidence="2">The sequence shown here is derived from an EMBL/GenBank/DDBJ whole genome shotgun (WGS) entry which is preliminary data.</text>
</comment>
<proteinExistence type="predicted"/>
<dbReference type="PANTHER" id="PTHR34293:SF1">
    <property type="entry name" value="HTH-TYPE TRANSCRIPTIONAL REGULATOR TRMBL2"/>
    <property type="match status" value="1"/>
</dbReference>
<dbReference type="InterPro" id="IPR002831">
    <property type="entry name" value="Tscrpt_reg_TrmB_N"/>
</dbReference>
<dbReference type="InterPro" id="IPR051797">
    <property type="entry name" value="TrmB-like"/>
</dbReference>
<keyword evidence="3" id="KW-1185">Reference proteome</keyword>
<dbReference type="PANTHER" id="PTHR34293">
    <property type="entry name" value="HTH-TYPE TRANSCRIPTIONAL REGULATOR TRMBL2"/>
    <property type="match status" value="1"/>
</dbReference>